<protein>
    <submittedName>
        <fullName evidence="3">TIGR03943 family protein</fullName>
    </submittedName>
</protein>
<dbReference type="EMBL" id="JAFIRA010000030">
    <property type="protein sequence ID" value="MCJ2543530.1"/>
    <property type="molecule type" value="Genomic_DNA"/>
</dbReference>
<keyword evidence="4" id="KW-1185">Reference proteome</keyword>
<dbReference type="PANTHER" id="PTHR40047:SF1">
    <property type="entry name" value="UPF0703 PROTEIN YCGQ"/>
    <property type="match status" value="1"/>
</dbReference>
<accession>A0ABT0CCN1</accession>
<evidence type="ECO:0000256" key="1">
    <source>
        <dbReference type="SAM" id="Phobius"/>
    </source>
</evidence>
<evidence type="ECO:0000313" key="4">
    <source>
        <dbReference type="Proteomes" id="UP000830835"/>
    </source>
</evidence>
<dbReference type="PANTHER" id="PTHR40047">
    <property type="entry name" value="UPF0703 PROTEIN YCGQ"/>
    <property type="match status" value="1"/>
</dbReference>
<dbReference type="InterPro" id="IPR015402">
    <property type="entry name" value="DUF1980"/>
</dbReference>
<comment type="caution">
    <text evidence="3">The sequence shown here is derived from an EMBL/GenBank/DDBJ whole genome shotgun (WGS) entry which is preliminary data.</text>
</comment>
<evidence type="ECO:0000259" key="2">
    <source>
        <dbReference type="Pfam" id="PF21537"/>
    </source>
</evidence>
<feature type="transmembrane region" description="Helical" evidence="1">
    <location>
        <begin position="55"/>
        <end position="77"/>
    </location>
</feature>
<gene>
    <name evidence="3" type="ORF">JX360_11520</name>
</gene>
<dbReference type="InterPro" id="IPR048447">
    <property type="entry name" value="DUF1980_C"/>
</dbReference>
<proteinExistence type="predicted"/>
<dbReference type="Proteomes" id="UP000830835">
    <property type="component" value="Unassembled WGS sequence"/>
</dbReference>
<reference evidence="3" key="1">
    <citation type="submission" date="2021-02" db="EMBL/GenBank/DDBJ databases">
        <title>The CRISPR/cas machinery reduction and long-range gene transfer in the hot spring cyanobacterium Synechococcus.</title>
        <authorList>
            <person name="Dvorak P."/>
            <person name="Jahodarova E."/>
            <person name="Hasler P."/>
            <person name="Poulickova A."/>
        </authorList>
    </citation>
    <scope>NUCLEOTIDE SEQUENCE</scope>
    <source>
        <strain evidence="3">Rupite</strain>
    </source>
</reference>
<keyword evidence="1" id="KW-1133">Transmembrane helix</keyword>
<dbReference type="Pfam" id="PF21537">
    <property type="entry name" value="DUF1980_C"/>
    <property type="match status" value="1"/>
</dbReference>
<feature type="domain" description="DUF1980" evidence="2">
    <location>
        <begin position="116"/>
        <end position="222"/>
    </location>
</feature>
<name>A0ABT0CCN1_THEVL</name>
<sequence length="225" mass="24936">MLLGLLLVVYRWRGTLLMLINPNYVNVALLAGLCLLGLGMGRWRGAKAAMPETHSSLLGPRLGAGLLLLTALLGFWIEPQPLSSQTALNRGVSPYLGVSRSQPQAFRPKIDPRQRTLLDWVRTLDVYPDPYNYVDQPVQVQGFVIPDERPDHFVIARFLVSCCAADAYPVGLPVLWPGAEDLATDSWLRLEGRMAIEQRNGTSQLVIVAERIEPLPVPVNPYADE</sequence>
<keyword evidence="1" id="KW-0472">Membrane</keyword>
<organism evidence="3 4">
    <name type="scientific">Thermostichus vulcanus str. 'Rupite'</name>
    <dbReference type="NCBI Taxonomy" id="2813851"/>
    <lineage>
        <taxon>Bacteria</taxon>
        <taxon>Bacillati</taxon>
        <taxon>Cyanobacteriota</taxon>
        <taxon>Cyanophyceae</taxon>
        <taxon>Thermostichales</taxon>
        <taxon>Thermostichaceae</taxon>
        <taxon>Thermostichus</taxon>
    </lineage>
</organism>
<feature type="transmembrane region" description="Helical" evidence="1">
    <location>
        <begin position="23"/>
        <end position="43"/>
    </location>
</feature>
<dbReference type="NCBIfam" id="TIGR03943">
    <property type="entry name" value="TIGR03943 family putative permease subunit"/>
    <property type="match status" value="1"/>
</dbReference>
<dbReference type="InterPro" id="IPR052955">
    <property type="entry name" value="UPF0703_membrane_permease"/>
</dbReference>
<keyword evidence="1" id="KW-0812">Transmembrane</keyword>
<evidence type="ECO:0000313" key="3">
    <source>
        <dbReference type="EMBL" id="MCJ2543530.1"/>
    </source>
</evidence>